<keyword evidence="3" id="KW-1185">Reference proteome</keyword>
<keyword evidence="1" id="KW-0472">Membrane</keyword>
<feature type="transmembrane region" description="Helical" evidence="1">
    <location>
        <begin position="480"/>
        <end position="497"/>
    </location>
</feature>
<feature type="transmembrane region" description="Helical" evidence="1">
    <location>
        <begin position="447"/>
        <end position="468"/>
    </location>
</feature>
<name>A0A8A0RSA1_9FIRM</name>
<dbReference type="RefSeq" id="WP_206707688.1">
    <property type="nucleotide sequence ID" value="NZ_CP059066.1"/>
</dbReference>
<evidence type="ECO:0000256" key="1">
    <source>
        <dbReference type="SAM" id="Phobius"/>
    </source>
</evidence>
<feature type="transmembrane region" description="Helical" evidence="1">
    <location>
        <begin position="7"/>
        <end position="28"/>
    </location>
</feature>
<evidence type="ECO:0000313" key="2">
    <source>
        <dbReference type="EMBL" id="QSQ10379.1"/>
    </source>
</evidence>
<feature type="transmembrane region" description="Helical" evidence="1">
    <location>
        <begin position="576"/>
        <end position="595"/>
    </location>
</feature>
<gene>
    <name evidence="2" type="ORF">H0A61_02784</name>
</gene>
<feature type="transmembrane region" description="Helical" evidence="1">
    <location>
        <begin position="518"/>
        <end position="542"/>
    </location>
</feature>
<keyword evidence="1" id="KW-0812">Transmembrane</keyword>
<evidence type="ECO:0000313" key="3">
    <source>
        <dbReference type="Proteomes" id="UP000662904"/>
    </source>
</evidence>
<proteinExistence type="predicted"/>
<accession>A0A8A0RSA1</accession>
<feature type="transmembrane region" description="Helical" evidence="1">
    <location>
        <begin position="409"/>
        <end position="426"/>
    </location>
</feature>
<organism evidence="2 3">
    <name type="scientific">Koleobacter methoxysyntrophicus</name>
    <dbReference type="NCBI Taxonomy" id="2751313"/>
    <lineage>
        <taxon>Bacteria</taxon>
        <taxon>Bacillati</taxon>
        <taxon>Bacillota</taxon>
        <taxon>Clostridia</taxon>
        <taxon>Koleobacterales</taxon>
        <taxon>Koleobacteraceae</taxon>
        <taxon>Koleobacter</taxon>
    </lineage>
</organism>
<feature type="transmembrane region" description="Helical" evidence="1">
    <location>
        <begin position="632"/>
        <end position="649"/>
    </location>
</feature>
<reference evidence="2" key="1">
    <citation type="submission" date="2020-07" db="EMBL/GenBank/DDBJ databases">
        <title>Koleobacter methoxysyntrophicus gen. nov., sp. nov., a novel anaerobic bacterium isolated from deep subsurface oil field and proposal of Koleobacterales ord. nov. in the phylum Firmicutes.</title>
        <authorList>
            <person name="Sakamoto S."/>
            <person name="Tamaki H."/>
        </authorList>
    </citation>
    <scope>NUCLEOTIDE SEQUENCE</scope>
    <source>
        <strain evidence="2">NRmbB1</strain>
    </source>
</reference>
<dbReference type="KEGG" id="kme:H0A61_02784"/>
<sequence>MKKLQHCLNLALNLVLVISIIAALTVGLHRYIIEREYRYIDLTIDFEDLKKTVGAWDIEKALMILKSNGLTSVAVHEVTLESLRQEGKISVFGGGELLAERRLNGININPSYTYIFTNDSKVFDHLNYELTARFTGDRVEVLATDNSYLLVVKHPATRTLLEMEMGFNMDDFDFVKSLGLNIIPRVRNNPHFNSSYIDNLFQCFKEYPVSALIFVGDEVLGFPENLDVTAAYLKQFDIPFGLIESLTGSSPNLKQAGMEQLAKKTDYKTTRVFSLQEREVRALEPKEIIDKWVRSTERNNRILYLRTITRPYNFPEENIAITAQALGELKARLEKLGYERGKVIPLTPFRANKIILLIISAGATAGGVLLLRELFPISETAQGAIYLTLFLIIALLLFTPLWILDVLMVALAGSIIFPSLAIVSVLRELDGNRAAPKHIVMLYVKTIIITMIGALFIAAVLADIRFFLKLDSFRGVKFAFIVPLLLVGMYYIGNYGFENKYKNNRGYSGYIKNIIELFNLQIQVKHLVLLAFAGAVVTIYLLRSGNLPGIGVSGLEMKIRAFLEDAFIARPRTKEFLIGHPMLILLIGSCNVMSLSKFKLPLALGAAVGQISVVNTFSHLHIPILLSVYRTLYGGVIGLFIGLFIFAVWKDIEKRLKAVRKEHNDE</sequence>
<dbReference type="Pfam" id="PF18949">
    <property type="entry name" value="DUF5693"/>
    <property type="match status" value="1"/>
</dbReference>
<feature type="transmembrane region" description="Helical" evidence="1">
    <location>
        <begin position="383"/>
        <end position="403"/>
    </location>
</feature>
<dbReference type="AlphaFoldDB" id="A0A8A0RSA1"/>
<dbReference type="EMBL" id="CP059066">
    <property type="protein sequence ID" value="QSQ10379.1"/>
    <property type="molecule type" value="Genomic_DNA"/>
</dbReference>
<dbReference type="Proteomes" id="UP000662904">
    <property type="component" value="Chromosome"/>
</dbReference>
<feature type="transmembrane region" description="Helical" evidence="1">
    <location>
        <begin position="354"/>
        <end position="371"/>
    </location>
</feature>
<protein>
    <submittedName>
        <fullName evidence="2">Uncharacterized protein</fullName>
    </submittedName>
</protein>
<feature type="transmembrane region" description="Helical" evidence="1">
    <location>
        <begin position="602"/>
        <end position="626"/>
    </location>
</feature>
<dbReference type="InterPro" id="IPR043748">
    <property type="entry name" value="DUF5693"/>
</dbReference>
<keyword evidence="1" id="KW-1133">Transmembrane helix</keyword>